<organism evidence="3 4">
    <name type="scientific">Streptantibioticus parmotrematis</name>
    <dbReference type="NCBI Taxonomy" id="2873249"/>
    <lineage>
        <taxon>Bacteria</taxon>
        <taxon>Bacillati</taxon>
        <taxon>Actinomycetota</taxon>
        <taxon>Actinomycetes</taxon>
        <taxon>Kitasatosporales</taxon>
        <taxon>Streptomycetaceae</taxon>
        <taxon>Streptantibioticus</taxon>
    </lineage>
</organism>
<name>A0ABS7QY14_9ACTN</name>
<accession>A0ABS7QY14</accession>
<evidence type="ECO:0000259" key="2">
    <source>
        <dbReference type="Pfam" id="PF13231"/>
    </source>
</evidence>
<feature type="transmembrane region" description="Helical" evidence="1">
    <location>
        <begin position="309"/>
        <end position="330"/>
    </location>
</feature>
<keyword evidence="1" id="KW-0812">Transmembrane</keyword>
<feature type="transmembrane region" description="Helical" evidence="1">
    <location>
        <begin position="336"/>
        <end position="353"/>
    </location>
</feature>
<dbReference type="EMBL" id="JAINVZ010000017">
    <property type="protein sequence ID" value="MBY8887596.1"/>
    <property type="molecule type" value="Genomic_DNA"/>
</dbReference>
<evidence type="ECO:0000313" key="4">
    <source>
        <dbReference type="Proteomes" id="UP001198565"/>
    </source>
</evidence>
<comment type="caution">
    <text evidence="3">The sequence shown here is derived from an EMBL/GenBank/DDBJ whole genome shotgun (WGS) entry which is preliminary data.</text>
</comment>
<feature type="domain" description="Glycosyltransferase RgtA/B/C/D-like" evidence="2">
    <location>
        <begin position="85"/>
        <end position="221"/>
    </location>
</feature>
<feature type="transmembrane region" description="Helical" evidence="1">
    <location>
        <begin position="215"/>
        <end position="234"/>
    </location>
</feature>
<dbReference type="InterPro" id="IPR038731">
    <property type="entry name" value="RgtA/B/C-like"/>
</dbReference>
<feature type="transmembrane region" description="Helical" evidence="1">
    <location>
        <begin position="121"/>
        <end position="141"/>
    </location>
</feature>
<sequence>MTLAGAPARRRPLSPAWRRAGTTARDPRLALVCLTYTVLQLLLAAPGRSLAWDESIYFSQVDPRAPAAFFSAPRSRGVTLLGAPVALFTSDPLAIRVFLAVLSGLALFGAFAVWRRLVGGGTAALAALLFGTLWVSLEYGAQMMPNLWVAFGAVAAAGFLLLAVREGPRGRYLLGLALSVGWPTLVRAPDGVWLALPLLAAVVLVPSWRSVRPAAAIAAGLAAGLAEWVAEAYARFGGIGQRLYDSSVIEGGMGLSWNVGNALRSADGPLLCRPCDVGYPPALDTAWWLALPVLAVAGLVVAHRTGRTASAVLPVVCAVALSVPYLFLIPYAAPRFLLPAYALLALPVAGLLTRGVRAVRLRPTGWRLAAAALACALLVGHWAVQLRLLDRQIVSARGTVDHYQALAEAVGRAGVRPPCLLAGWTQPIAYDARCASSVTSYLDTDASVPSPADVLRAARHETVAVLVDPGSPPPAYARGWQRRPLSGKGLGAGWAVYVPRGR</sequence>
<keyword evidence="4" id="KW-1185">Reference proteome</keyword>
<keyword evidence="1" id="KW-1133">Transmembrane helix</keyword>
<evidence type="ECO:0000256" key="1">
    <source>
        <dbReference type="SAM" id="Phobius"/>
    </source>
</evidence>
<feature type="transmembrane region" description="Helical" evidence="1">
    <location>
        <begin position="286"/>
        <end position="302"/>
    </location>
</feature>
<evidence type="ECO:0000313" key="3">
    <source>
        <dbReference type="EMBL" id="MBY8887596.1"/>
    </source>
</evidence>
<keyword evidence="1" id="KW-0472">Membrane</keyword>
<reference evidence="3 4" key="1">
    <citation type="submission" date="2021-08" db="EMBL/GenBank/DDBJ databases">
        <title>Streptomyces sp. PTM05 isolated from lichen.</title>
        <authorList>
            <person name="Somphong A."/>
            <person name="Phongsopitanun W."/>
            <person name="Tanasupawat S."/>
        </authorList>
    </citation>
    <scope>NUCLEOTIDE SEQUENCE [LARGE SCALE GENOMIC DNA]</scope>
    <source>
        <strain evidence="3 4">Ptm05</strain>
    </source>
</reference>
<feature type="transmembrane region" description="Helical" evidence="1">
    <location>
        <begin position="147"/>
        <end position="164"/>
    </location>
</feature>
<protein>
    <submittedName>
        <fullName evidence="3">Glycosyltransferase family 39 protein</fullName>
    </submittedName>
</protein>
<feature type="transmembrane region" description="Helical" evidence="1">
    <location>
        <begin position="192"/>
        <end position="208"/>
    </location>
</feature>
<proteinExistence type="predicted"/>
<feature type="transmembrane region" description="Helical" evidence="1">
    <location>
        <begin position="171"/>
        <end position="186"/>
    </location>
</feature>
<dbReference type="Pfam" id="PF13231">
    <property type="entry name" value="PMT_2"/>
    <property type="match status" value="1"/>
</dbReference>
<gene>
    <name evidence="3" type="ORF">K7472_22535</name>
</gene>
<dbReference type="Proteomes" id="UP001198565">
    <property type="component" value="Unassembled WGS sequence"/>
</dbReference>
<feature type="transmembrane region" description="Helical" evidence="1">
    <location>
        <begin position="93"/>
        <end position="114"/>
    </location>
</feature>
<feature type="transmembrane region" description="Helical" evidence="1">
    <location>
        <begin position="365"/>
        <end position="384"/>
    </location>
</feature>
<dbReference type="RefSeq" id="WP_222980340.1">
    <property type="nucleotide sequence ID" value="NZ_JAINVZ010000017.1"/>
</dbReference>